<gene>
    <name evidence="2" type="ORF">RN001_015679</name>
</gene>
<feature type="compositionally biased region" description="Basic and acidic residues" evidence="1">
    <location>
        <begin position="429"/>
        <end position="443"/>
    </location>
</feature>
<dbReference type="Proteomes" id="UP001353858">
    <property type="component" value="Unassembled WGS sequence"/>
</dbReference>
<dbReference type="PANTHER" id="PTHR21678:SF0">
    <property type="entry name" value="C3H1-TYPE DOMAIN-CONTAINING PROTEIN"/>
    <property type="match status" value="1"/>
</dbReference>
<dbReference type="InterPro" id="IPR012677">
    <property type="entry name" value="Nucleotide-bd_a/b_plait_sf"/>
</dbReference>
<organism evidence="2 3">
    <name type="scientific">Aquatica leii</name>
    <dbReference type="NCBI Taxonomy" id="1421715"/>
    <lineage>
        <taxon>Eukaryota</taxon>
        <taxon>Metazoa</taxon>
        <taxon>Ecdysozoa</taxon>
        <taxon>Arthropoda</taxon>
        <taxon>Hexapoda</taxon>
        <taxon>Insecta</taxon>
        <taxon>Pterygota</taxon>
        <taxon>Neoptera</taxon>
        <taxon>Endopterygota</taxon>
        <taxon>Coleoptera</taxon>
        <taxon>Polyphaga</taxon>
        <taxon>Elateriformia</taxon>
        <taxon>Elateroidea</taxon>
        <taxon>Lampyridae</taxon>
        <taxon>Luciolinae</taxon>
        <taxon>Aquatica</taxon>
    </lineage>
</organism>
<feature type="compositionally biased region" description="Basic and acidic residues" evidence="1">
    <location>
        <begin position="158"/>
        <end position="169"/>
    </location>
</feature>
<name>A0AAN7NTK9_9COLE</name>
<keyword evidence="3" id="KW-1185">Reference proteome</keyword>
<dbReference type="PANTHER" id="PTHR21678">
    <property type="entry name" value="GROWTH INHIBITION AND DIFFERENTIATION RELATED PROTEIN 88"/>
    <property type="match status" value="1"/>
</dbReference>
<feature type="compositionally biased region" description="Basic and acidic residues" evidence="1">
    <location>
        <begin position="613"/>
        <end position="652"/>
    </location>
</feature>
<proteinExistence type="predicted"/>
<evidence type="ECO:0000313" key="2">
    <source>
        <dbReference type="EMBL" id="KAK4871555.1"/>
    </source>
</evidence>
<feature type="region of interest" description="Disordered" evidence="1">
    <location>
        <begin position="606"/>
        <end position="652"/>
    </location>
</feature>
<dbReference type="Gene3D" id="3.30.70.330">
    <property type="match status" value="1"/>
</dbReference>
<dbReference type="InterPro" id="IPR039884">
    <property type="entry name" value="R3HC1/R3HCL"/>
</dbReference>
<comment type="caution">
    <text evidence="2">The sequence shown here is derived from an EMBL/GenBank/DDBJ whole genome shotgun (WGS) entry which is preliminary data.</text>
</comment>
<sequence>MCDDDLDSILSLISTKINKIFCDREFVGCVREDLDIVLKDDKHCVLFPKLKPIFLKVLRYQAFIFDLSVFCIGSGPNQVAVVCKKITKEPTDECPSVSTQKVSKRMDTEENTPKSCTKKSRMRPTQSYYVPPAQRSMTKKGKVKESAAKKTSAKGTSKKSDKTSDELKKEQLHVEGEQIKALDEVTICSESVYSSQVIDSSTISSKSESECFENELSSECNKIELPHTQNERLVYDHDDSGEDTTTNQLSICATLVNENPVVQNLENTCESDCTSDNNFIPDHPTIEDNETNDENFNKVDEATSTEIMKTMIVEEASSVGNSTEDVKIDDIVSSNEDTPNIDFDISSPQIQSDEIVPKESEIETNFSDLYISYNDEMKKKSADCDTDNEKEEMKRALENINRKRRPLIKNMHNDTLWINENKVSTQRTNHTENEKNNVSKENSRINNQEDQNNLANWEDMFDENGDLHAEYIGEIVKQIGCDVTVVKASHDYSAYQNTKYQDLEHVIELYDFPSTFKTQDIMQLYRGASQNPMYVKWCDDTHCLLVLSTPAQAQRALQIEHDIIKARPLGLASSIAATTASSSDLKPAMKRPQTNMQTARRLINTHLGTKSTLSKEEVEQERQALRDAREQRRLERQSEKDAWEGRPRSTKS</sequence>
<accession>A0AAN7NTK9</accession>
<dbReference type="EMBL" id="JARPUR010000008">
    <property type="protein sequence ID" value="KAK4871555.1"/>
    <property type="molecule type" value="Genomic_DNA"/>
</dbReference>
<evidence type="ECO:0000256" key="1">
    <source>
        <dbReference type="SAM" id="MobiDB-lite"/>
    </source>
</evidence>
<evidence type="ECO:0000313" key="3">
    <source>
        <dbReference type="Proteomes" id="UP001353858"/>
    </source>
</evidence>
<evidence type="ECO:0008006" key="4">
    <source>
        <dbReference type="Google" id="ProtNLM"/>
    </source>
</evidence>
<reference evidence="3" key="1">
    <citation type="submission" date="2023-01" db="EMBL/GenBank/DDBJ databases">
        <title>Key to firefly adult light organ development and bioluminescence: homeobox transcription factors regulate luciferase expression and transportation to peroxisome.</title>
        <authorList>
            <person name="Fu X."/>
        </authorList>
    </citation>
    <scope>NUCLEOTIDE SEQUENCE [LARGE SCALE GENOMIC DNA]</scope>
</reference>
<dbReference type="AlphaFoldDB" id="A0AAN7NTK9"/>
<protein>
    <recommendedName>
        <fullName evidence="4">Coiled-coil domain-containing protein R3HCC1L</fullName>
    </recommendedName>
</protein>
<feature type="region of interest" description="Disordered" evidence="1">
    <location>
        <begin position="424"/>
        <end position="444"/>
    </location>
</feature>
<feature type="region of interest" description="Disordered" evidence="1">
    <location>
        <begin position="91"/>
        <end position="169"/>
    </location>
</feature>